<reference evidence="2" key="2">
    <citation type="submission" date="2025-08" db="UniProtKB">
        <authorList>
            <consortium name="Ensembl"/>
        </authorList>
    </citation>
    <scope>IDENTIFICATION</scope>
</reference>
<dbReference type="Pfam" id="PF15419">
    <property type="entry name" value="LNP1"/>
    <property type="match status" value="1"/>
</dbReference>
<protein>
    <recommendedName>
        <fullName evidence="4">Leukemia NUP98 fusion partner 1</fullName>
    </recommendedName>
</protein>
<dbReference type="GeneTree" id="ENSGT00390000007797"/>
<proteinExistence type="predicted"/>
<name>A0A452FTC2_CAPHI</name>
<dbReference type="InterPro" id="IPR029280">
    <property type="entry name" value="LNP1"/>
</dbReference>
<dbReference type="Proteomes" id="UP000291000">
    <property type="component" value="Chromosome 3"/>
</dbReference>
<dbReference type="PANTHER" id="PTHR35667:SF1">
    <property type="entry name" value="LEUKEMIA NUP98 FUSION PARTNER 1"/>
    <property type="match status" value="1"/>
</dbReference>
<feature type="region of interest" description="Disordered" evidence="1">
    <location>
        <begin position="1"/>
        <end position="22"/>
    </location>
</feature>
<dbReference type="OMA" id="FWGHGWI"/>
<evidence type="ECO:0000313" key="2">
    <source>
        <dbReference type="Ensembl" id="ENSCHIP00000027484.1"/>
    </source>
</evidence>
<feature type="region of interest" description="Disordered" evidence="1">
    <location>
        <begin position="44"/>
        <end position="103"/>
    </location>
</feature>
<sequence length="171" mass="19714">MEHKDDDDDGDDDDDDNDDDDVSFAKWMGSFWGHGWIEEDERGLRAHRGSQDASYRKSSLPRPLPVLPGMMSSASHPRRQCSGDGSFKEPLESKGRSHSKIQSFSDSFEKQLCFRTKRSVSLGPESRKERNERERQFLEVRSCKKVEEKRSSRKEERGEAYLPTLSEKALK</sequence>
<feature type="compositionally biased region" description="Basic and acidic residues" evidence="1">
    <location>
        <begin position="86"/>
        <end position="95"/>
    </location>
</feature>
<evidence type="ECO:0000313" key="3">
    <source>
        <dbReference type="Proteomes" id="UP000291000"/>
    </source>
</evidence>
<evidence type="ECO:0000256" key="1">
    <source>
        <dbReference type="SAM" id="MobiDB-lite"/>
    </source>
</evidence>
<feature type="compositionally biased region" description="Basic and acidic residues" evidence="1">
    <location>
        <begin position="144"/>
        <end position="159"/>
    </location>
</feature>
<dbReference type="PANTHER" id="PTHR35667">
    <property type="entry name" value="LEUKEMIA NUP98 FUSION PARTNER 1"/>
    <property type="match status" value="1"/>
</dbReference>
<feature type="region of interest" description="Disordered" evidence="1">
    <location>
        <begin position="144"/>
        <end position="171"/>
    </location>
</feature>
<evidence type="ECO:0008006" key="4">
    <source>
        <dbReference type="Google" id="ProtNLM"/>
    </source>
</evidence>
<dbReference type="Ensembl" id="ENSCHIT00000035352.1">
    <property type="protein sequence ID" value="ENSCHIP00000027484.1"/>
    <property type="gene ID" value="ENSCHIG00000023394.1"/>
</dbReference>
<dbReference type="EMBL" id="LWLT01000004">
    <property type="status" value="NOT_ANNOTATED_CDS"/>
    <property type="molecule type" value="Genomic_DNA"/>
</dbReference>
<organism evidence="2 3">
    <name type="scientific">Capra hircus</name>
    <name type="common">Goat</name>
    <dbReference type="NCBI Taxonomy" id="9925"/>
    <lineage>
        <taxon>Eukaryota</taxon>
        <taxon>Metazoa</taxon>
        <taxon>Chordata</taxon>
        <taxon>Craniata</taxon>
        <taxon>Vertebrata</taxon>
        <taxon>Euteleostomi</taxon>
        <taxon>Mammalia</taxon>
        <taxon>Eutheria</taxon>
        <taxon>Laurasiatheria</taxon>
        <taxon>Artiodactyla</taxon>
        <taxon>Ruminantia</taxon>
        <taxon>Pecora</taxon>
        <taxon>Bovidae</taxon>
        <taxon>Caprinae</taxon>
        <taxon>Capra</taxon>
    </lineage>
</organism>
<keyword evidence="3" id="KW-1185">Reference proteome</keyword>
<reference evidence="2 3" key="1">
    <citation type="submission" date="2016-04" db="EMBL/GenBank/DDBJ databases">
        <title>Polished mammalian reference genomes with single-molecule sequencing and chromosome conformation capture applied to the Capra hircus genome.</title>
        <authorList>
            <person name="Bickhart D.M."/>
            <person name="Koren S."/>
            <person name="Rosen B."/>
            <person name="Hastie A."/>
            <person name="Liachko I."/>
            <person name="Sullivan S.T."/>
            <person name="Burton J."/>
            <person name="Sayre B.L."/>
            <person name="Huson H.J."/>
            <person name="Lee J."/>
            <person name="Lam E."/>
            <person name="Kelley C.M."/>
            <person name="Hutchison J.L."/>
            <person name="Zhou Y."/>
            <person name="Sun J."/>
            <person name="Crisa A."/>
            <person name="Schwartz J.C."/>
            <person name="Hammond J.A."/>
            <person name="Schroeder S.G."/>
            <person name="Liu G.E."/>
            <person name="Dunham M."/>
            <person name="Shendure J."/>
            <person name="Sonstegard T.S."/>
            <person name="Phillippy A.M."/>
            <person name="Van Tassell C.P."/>
            <person name="Smith T.P."/>
        </authorList>
    </citation>
    <scope>NUCLEOTIDE SEQUENCE [LARGE SCALE GENOMIC DNA]</scope>
</reference>
<dbReference type="AlphaFoldDB" id="A0A452FTC2"/>
<reference evidence="2" key="3">
    <citation type="submission" date="2025-09" db="UniProtKB">
        <authorList>
            <consortium name="Ensembl"/>
        </authorList>
    </citation>
    <scope>IDENTIFICATION</scope>
</reference>
<dbReference type="Bgee" id="ENSCHIG00000023394">
    <property type="expression patterns" value="Expressed in liver"/>
</dbReference>
<accession>A0A452FTC2</accession>